<evidence type="ECO:0000313" key="9">
    <source>
        <dbReference type="Proteomes" id="UP000429958"/>
    </source>
</evidence>
<sequence length="68" mass="7786">MKGIVKWFDARKGFGFITGEDGNDYFVHFSSILQEEGFKKLRQDEQVEFEVGQDEAGRTVARNVSVLQ</sequence>
<protein>
    <submittedName>
        <fullName evidence="8">Cold-shock protein</fullName>
    </submittedName>
</protein>
<accession>A0A7X2TC46</accession>
<keyword evidence="3" id="KW-0805">Transcription regulation</keyword>
<keyword evidence="6" id="KW-0804">Transcription</keyword>
<evidence type="ECO:0000256" key="5">
    <source>
        <dbReference type="ARBA" id="ARBA00023159"/>
    </source>
</evidence>
<dbReference type="PROSITE" id="PS51857">
    <property type="entry name" value="CSD_2"/>
    <property type="match status" value="1"/>
</dbReference>
<keyword evidence="5" id="KW-0010">Activator</keyword>
<dbReference type="InterPro" id="IPR011129">
    <property type="entry name" value="CSD"/>
</dbReference>
<name>A0A7X2TC46_9CLOT</name>
<keyword evidence="2" id="KW-0963">Cytoplasm</keyword>
<dbReference type="EMBL" id="VUMD01000006">
    <property type="protein sequence ID" value="MSS36502.1"/>
    <property type="molecule type" value="Genomic_DNA"/>
</dbReference>
<dbReference type="InterPro" id="IPR012156">
    <property type="entry name" value="Cold_shock_CspA"/>
</dbReference>
<dbReference type="RefSeq" id="WP_154471946.1">
    <property type="nucleotide sequence ID" value="NZ_VUMD01000006.1"/>
</dbReference>
<proteinExistence type="predicted"/>
<dbReference type="PANTHER" id="PTHR46565">
    <property type="entry name" value="COLD SHOCK DOMAIN PROTEIN 2"/>
    <property type="match status" value="1"/>
</dbReference>
<dbReference type="SMART" id="SM00357">
    <property type="entry name" value="CSP"/>
    <property type="match status" value="1"/>
</dbReference>
<dbReference type="InterPro" id="IPR002059">
    <property type="entry name" value="CSP_DNA-bd"/>
</dbReference>
<dbReference type="SUPFAM" id="SSF50249">
    <property type="entry name" value="Nucleic acid-binding proteins"/>
    <property type="match status" value="1"/>
</dbReference>
<organism evidence="8 9">
    <name type="scientific">Clostridium porci</name>
    <dbReference type="NCBI Taxonomy" id="2605778"/>
    <lineage>
        <taxon>Bacteria</taxon>
        <taxon>Bacillati</taxon>
        <taxon>Bacillota</taxon>
        <taxon>Clostridia</taxon>
        <taxon>Eubacteriales</taxon>
        <taxon>Clostridiaceae</taxon>
        <taxon>Clostridium</taxon>
    </lineage>
</organism>
<reference evidence="8 9" key="1">
    <citation type="submission" date="2019-08" db="EMBL/GenBank/DDBJ databases">
        <title>In-depth cultivation of the pig gut microbiome towards novel bacterial diversity and tailored functional studies.</title>
        <authorList>
            <person name="Wylensek D."/>
            <person name="Hitch T.C.A."/>
            <person name="Clavel T."/>
        </authorList>
    </citation>
    <scope>NUCLEOTIDE SEQUENCE [LARGE SCALE GENOMIC DNA]</scope>
    <source>
        <strain evidence="8 9">WCA-389-WT-23D1</strain>
    </source>
</reference>
<keyword evidence="9" id="KW-1185">Reference proteome</keyword>
<dbReference type="GO" id="GO:0005737">
    <property type="term" value="C:cytoplasm"/>
    <property type="evidence" value="ECO:0007669"/>
    <property type="project" value="UniProtKB-SubCell"/>
</dbReference>
<evidence type="ECO:0000256" key="6">
    <source>
        <dbReference type="ARBA" id="ARBA00023163"/>
    </source>
</evidence>
<dbReference type="Pfam" id="PF00313">
    <property type="entry name" value="CSD"/>
    <property type="match status" value="1"/>
</dbReference>
<dbReference type="PRINTS" id="PR00050">
    <property type="entry name" value="COLDSHOCK"/>
</dbReference>
<keyword evidence="4" id="KW-0238">DNA-binding</keyword>
<evidence type="ECO:0000256" key="1">
    <source>
        <dbReference type="ARBA" id="ARBA00004496"/>
    </source>
</evidence>
<dbReference type="CDD" id="cd04458">
    <property type="entry name" value="CSP_CDS"/>
    <property type="match status" value="1"/>
</dbReference>
<evidence type="ECO:0000313" key="8">
    <source>
        <dbReference type="EMBL" id="MSS36502.1"/>
    </source>
</evidence>
<feature type="domain" description="CSD" evidence="7">
    <location>
        <begin position="1"/>
        <end position="66"/>
    </location>
</feature>
<dbReference type="GO" id="GO:0003677">
    <property type="term" value="F:DNA binding"/>
    <property type="evidence" value="ECO:0007669"/>
    <property type="project" value="UniProtKB-KW"/>
</dbReference>
<dbReference type="PANTHER" id="PTHR46565:SF20">
    <property type="entry name" value="COLD SHOCK DOMAIN-CONTAINING PROTEIN 4"/>
    <property type="match status" value="1"/>
</dbReference>
<comment type="subcellular location">
    <subcellularLocation>
        <location evidence="1">Cytoplasm</location>
    </subcellularLocation>
</comment>
<evidence type="ECO:0000256" key="4">
    <source>
        <dbReference type="ARBA" id="ARBA00023125"/>
    </source>
</evidence>
<dbReference type="InterPro" id="IPR012340">
    <property type="entry name" value="NA-bd_OB-fold"/>
</dbReference>
<dbReference type="Gene3D" id="2.40.50.140">
    <property type="entry name" value="Nucleic acid-binding proteins"/>
    <property type="match status" value="1"/>
</dbReference>
<gene>
    <name evidence="8" type="ORF">FYJ39_07950</name>
</gene>
<dbReference type="AlphaFoldDB" id="A0A7X2TC46"/>
<dbReference type="PIRSF" id="PIRSF002599">
    <property type="entry name" value="Cold_shock_A"/>
    <property type="match status" value="1"/>
</dbReference>
<evidence type="ECO:0000256" key="3">
    <source>
        <dbReference type="ARBA" id="ARBA00023015"/>
    </source>
</evidence>
<dbReference type="Proteomes" id="UP000429958">
    <property type="component" value="Unassembled WGS sequence"/>
</dbReference>
<evidence type="ECO:0000256" key="2">
    <source>
        <dbReference type="ARBA" id="ARBA00022490"/>
    </source>
</evidence>
<evidence type="ECO:0000259" key="7">
    <source>
        <dbReference type="PROSITE" id="PS51857"/>
    </source>
</evidence>
<comment type="caution">
    <text evidence="8">The sequence shown here is derived from an EMBL/GenBank/DDBJ whole genome shotgun (WGS) entry which is preliminary data.</text>
</comment>